<dbReference type="InterPro" id="IPR036005">
    <property type="entry name" value="Creatinase/aminopeptidase-like"/>
</dbReference>
<accession>A0A975BQB7</accession>
<feature type="domain" description="Creatinase N-terminal" evidence="2">
    <location>
        <begin position="15"/>
        <end position="140"/>
    </location>
</feature>
<sequence length="398" mass="44749">MKQHFKIPAPEIKRRINSIQEKLQKNEIHGLLIVQRVDLFYFSGTAQNGYLYIPAEGEPLLFIKKYMPRALEESSVREIIEIRSVKDIPVLMSDFYGKLPSVLGFEFDVIPVREFNFYRKLFPNQDCVDASPLIHKVRMIKSEWEIEQMEKTAELTRQTFEYMRTHIRPGYTEMEFAGMFETFSRKLGHGAKLRSRDYQTEAYPWHILSGKNGGLVGVLDSPASGEGTSAAFPCGGGSKELAPNEPIMIDFGSVLNGYHMDETRMFAIDTMPPDAMKACQATIEIHNEVLNHVEPGVSVGELFQLSVTKAESLGYAEQFLGPPGYKVAFIGHGIGVELVEPPFIAAGKKDRLAPGMTFALEPKMVFENKFSAGIESVFLVTEKGYRLITKVPAEIFVC</sequence>
<dbReference type="EMBL" id="CP061800">
    <property type="protein sequence ID" value="QTA89731.1"/>
    <property type="molecule type" value="Genomic_DNA"/>
</dbReference>
<protein>
    <submittedName>
        <fullName evidence="3">Amidopeptidase</fullName>
    </submittedName>
</protein>
<dbReference type="RefSeq" id="WP_207678227.1">
    <property type="nucleotide sequence ID" value="NZ_CP061800.1"/>
</dbReference>
<dbReference type="InterPro" id="IPR029149">
    <property type="entry name" value="Creatin/AminoP/Spt16_N"/>
</dbReference>
<dbReference type="GO" id="GO:0008235">
    <property type="term" value="F:metalloexopeptidase activity"/>
    <property type="evidence" value="ECO:0007669"/>
    <property type="project" value="UniProtKB-ARBA"/>
</dbReference>
<dbReference type="PRINTS" id="PR00599">
    <property type="entry name" value="MAPEPTIDASE"/>
</dbReference>
<keyword evidence="4" id="KW-1185">Reference proteome</keyword>
<feature type="domain" description="Peptidase M24" evidence="1">
    <location>
        <begin position="147"/>
        <end position="382"/>
    </location>
</feature>
<dbReference type="InterPro" id="IPR050659">
    <property type="entry name" value="Peptidase_M24B"/>
</dbReference>
<dbReference type="GO" id="GO:0004177">
    <property type="term" value="F:aminopeptidase activity"/>
    <property type="evidence" value="ECO:0007669"/>
    <property type="project" value="UniProtKB-ARBA"/>
</dbReference>
<dbReference type="AlphaFoldDB" id="A0A975BQB7"/>
<name>A0A975BQB7_9BACT</name>
<dbReference type="SUPFAM" id="SSF53092">
    <property type="entry name" value="Creatinase/prolidase N-terminal domain"/>
    <property type="match status" value="1"/>
</dbReference>
<dbReference type="KEGG" id="dmm:dnm_057880"/>
<gene>
    <name evidence="3" type="ORF">dnm_057880</name>
</gene>
<dbReference type="Gene3D" id="3.40.350.10">
    <property type="entry name" value="Creatinase/prolidase N-terminal domain"/>
    <property type="match status" value="1"/>
</dbReference>
<evidence type="ECO:0000259" key="2">
    <source>
        <dbReference type="Pfam" id="PF01321"/>
    </source>
</evidence>
<reference evidence="3" key="1">
    <citation type="journal article" date="2021" name="Microb. Physiol.">
        <title>Proteogenomic Insights into the Physiology of Marine, Sulfate-Reducing, Filamentous Desulfonema limicola and Desulfonema magnum.</title>
        <authorList>
            <person name="Schnaars V."/>
            <person name="Wohlbrand L."/>
            <person name="Scheve S."/>
            <person name="Hinrichs C."/>
            <person name="Reinhardt R."/>
            <person name="Rabus R."/>
        </authorList>
    </citation>
    <scope>NUCLEOTIDE SEQUENCE</scope>
    <source>
        <strain evidence="3">4be13</strain>
    </source>
</reference>
<dbReference type="InterPro" id="IPR001714">
    <property type="entry name" value="Pept_M24_MAP"/>
</dbReference>
<evidence type="ECO:0000259" key="1">
    <source>
        <dbReference type="Pfam" id="PF00557"/>
    </source>
</evidence>
<evidence type="ECO:0000313" key="3">
    <source>
        <dbReference type="EMBL" id="QTA89731.1"/>
    </source>
</evidence>
<dbReference type="Gene3D" id="3.90.230.10">
    <property type="entry name" value="Creatinase/methionine aminopeptidase superfamily"/>
    <property type="match status" value="1"/>
</dbReference>
<evidence type="ECO:0000313" key="4">
    <source>
        <dbReference type="Proteomes" id="UP000663722"/>
    </source>
</evidence>
<dbReference type="SUPFAM" id="SSF55920">
    <property type="entry name" value="Creatinase/aminopeptidase"/>
    <property type="match status" value="1"/>
</dbReference>
<dbReference type="CDD" id="cd01066">
    <property type="entry name" value="APP_MetAP"/>
    <property type="match status" value="1"/>
</dbReference>
<dbReference type="InterPro" id="IPR000587">
    <property type="entry name" value="Creatinase_N"/>
</dbReference>
<dbReference type="InterPro" id="IPR000994">
    <property type="entry name" value="Pept_M24"/>
</dbReference>
<dbReference type="Proteomes" id="UP000663722">
    <property type="component" value="Chromosome"/>
</dbReference>
<dbReference type="Pfam" id="PF01321">
    <property type="entry name" value="Creatinase_N"/>
    <property type="match status" value="1"/>
</dbReference>
<dbReference type="Pfam" id="PF00557">
    <property type="entry name" value="Peptidase_M24"/>
    <property type="match status" value="1"/>
</dbReference>
<dbReference type="PANTHER" id="PTHR46112:SF2">
    <property type="entry name" value="XAA-PRO AMINOPEPTIDASE P-RELATED"/>
    <property type="match status" value="1"/>
</dbReference>
<proteinExistence type="predicted"/>
<dbReference type="PANTHER" id="PTHR46112">
    <property type="entry name" value="AMINOPEPTIDASE"/>
    <property type="match status" value="1"/>
</dbReference>
<organism evidence="3 4">
    <name type="scientific">Desulfonema magnum</name>
    <dbReference type="NCBI Taxonomy" id="45655"/>
    <lineage>
        <taxon>Bacteria</taxon>
        <taxon>Pseudomonadati</taxon>
        <taxon>Thermodesulfobacteriota</taxon>
        <taxon>Desulfobacteria</taxon>
        <taxon>Desulfobacterales</taxon>
        <taxon>Desulfococcaceae</taxon>
        <taxon>Desulfonema</taxon>
    </lineage>
</organism>